<keyword evidence="3" id="KW-0418">Kinase</keyword>
<dbReference type="RefSeq" id="WP_049990311.1">
    <property type="nucleotide sequence ID" value="NZ_FOIS01000001.1"/>
</dbReference>
<reference evidence="4" key="1">
    <citation type="submission" date="2016-10" db="EMBL/GenBank/DDBJ databases">
        <authorList>
            <person name="Varghese N."/>
        </authorList>
    </citation>
    <scope>NUCLEOTIDE SEQUENCE [LARGE SCALE GENOMIC DNA]</scope>
    <source>
        <strain evidence="4">CGMCC 1.12284</strain>
    </source>
</reference>
<feature type="transmembrane region" description="Helical" evidence="1">
    <location>
        <begin position="69"/>
        <end position="91"/>
    </location>
</feature>
<dbReference type="GO" id="GO:0016301">
    <property type="term" value="F:kinase activity"/>
    <property type="evidence" value="ECO:0007669"/>
    <property type="project" value="UniProtKB-KW"/>
</dbReference>
<keyword evidence="1" id="KW-0472">Membrane</keyword>
<dbReference type="InterPro" id="IPR031621">
    <property type="entry name" value="HisKA_7TM"/>
</dbReference>
<name>A0A1I0LZX1_9EURY</name>
<evidence type="ECO:0000256" key="1">
    <source>
        <dbReference type="SAM" id="Phobius"/>
    </source>
</evidence>
<dbReference type="EMBL" id="FOIS01000001">
    <property type="protein sequence ID" value="SEV81668.1"/>
    <property type="molecule type" value="Genomic_DNA"/>
</dbReference>
<keyword evidence="1" id="KW-0812">Transmembrane</keyword>
<evidence type="ECO:0000259" key="2">
    <source>
        <dbReference type="Pfam" id="PF16927"/>
    </source>
</evidence>
<gene>
    <name evidence="3" type="ORF">SAMN05216285_0250</name>
</gene>
<feature type="transmembrane region" description="Helical" evidence="1">
    <location>
        <begin position="38"/>
        <end position="57"/>
    </location>
</feature>
<accession>A0A1I0LZX1</accession>
<dbReference type="OrthoDB" id="330626at2157"/>
<dbReference type="AlphaFoldDB" id="A0A1I0LZX1"/>
<organism evidence="3 4">
    <name type="scientific">Natrinema salifodinae</name>
    <dbReference type="NCBI Taxonomy" id="1202768"/>
    <lineage>
        <taxon>Archaea</taxon>
        <taxon>Methanobacteriati</taxon>
        <taxon>Methanobacteriota</taxon>
        <taxon>Stenosarchaea group</taxon>
        <taxon>Halobacteria</taxon>
        <taxon>Halobacteriales</taxon>
        <taxon>Natrialbaceae</taxon>
        <taxon>Natrinema</taxon>
    </lineage>
</organism>
<evidence type="ECO:0000313" key="3">
    <source>
        <dbReference type="EMBL" id="SEV81668.1"/>
    </source>
</evidence>
<protein>
    <submittedName>
        <fullName evidence="3">N-terminal 7TM region of histidine kinase</fullName>
    </submittedName>
</protein>
<feature type="transmembrane region" description="Helical" evidence="1">
    <location>
        <begin position="103"/>
        <end position="120"/>
    </location>
</feature>
<keyword evidence="4" id="KW-1185">Reference proteome</keyword>
<feature type="domain" description="Histidine kinase N-terminal 7TM region" evidence="2">
    <location>
        <begin position="11"/>
        <end position="212"/>
    </location>
</feature>
<keyword evidence="1" id="KW-1133">Transmembrane helix</keyword>
<feature type="transmembrane region" description="Helical" evidence="1">
    <location>
        <begin position="181"/>
        <end position="202"/>
    </location>
</feature>
<dbReference type="Proteomes" id="UP000183275">
    <property type="component" value="Unassembled WGS sequence"/>
</dbReference>
<dbReference type="Pfam" id="PF16927">
    <property type="entry name" value="HisKA_7TM"/>
    <property type="match status" value="1"/>
</dbReference>
<feature type="transmembrane region" description="Helical" evidence="1">
    <location>
        <begin position="6"/>
        <end position="26"/>
    </location>
</feature>
<feature type="transmembrane region" description="Helical" evidence="1">
    <location>
        <begin position="149"/>
        <end position="169"/>
    </location>
</feature>
<feature type="transmembrane region" description="Helical" evidence="1">
    <location>
        <begin position="208"/>
        <end position="224"/>
    </location>
</feature>
<proteinExistence type="predicted"/>
<evidence type="ECO:0000313" key="4">
    <source>
        <dbReference type="Proteomes" id="UP000183275"/>
    </source>
</evidence>
<sequence>MNTIHWIPWVLASGAVLVALSIYPYTATAIAYRGSDNGLAYILLVMGVGIWNAMFAAQLLDQDPLVKGFFLSLSIVGASLAGLGWFLFAGTASSTTTVPNHQLIYGISAVFVGINIFLVITSPAHELYWVALAETTAFPAFAEITPKPLYWLQTVFLIVLFSAGTTLFAEAWKSGISTRYTGAYMVGGISTIVALVGSNLVYPGGMTVAPLAAAALTTVGWLQANRGCLFAKCRSYLEIVELP</sequence>
<dbReference type="STRING" id="1202768.SAMN05216285_0250"/>
<keyword evidence="3" id="KW-0808">Transferase</keyword>